<dbReference type="Gene3D" id="3.40.50.1220">
    <property type="entry name" value="TPP-binding domain"/>
    <property type="match status" value="1"/>
</dbReference>
<dbReference type="InterPro" id="IPR029035">
    <property type="entry name" value="DHS-like_NAD/FAD-binding_dom"/>
</dbReference>
<keyword evidence="1 5" id="KW-0808">Transferase</keyword>
<feature type="binding site" evidence="5">
    <location>
        <begin position="159"/>
        <end position="162"/>
    </location>
    <ligand>
        <name>NAD(+)</name>
        <dbReference type="ChEBI" id="CHEBI:57540"/>
    </ligand>
</feature>
<comment type="cofactor">
    <cofactor evidence="5">
        <name>Zn(2+)</name>
        <dbReference type="ChEBI" id="CHEBI:29105"/>
    </cofactor>
    <text evidence="5">Binds 1 zinc ion per subunit.</text>
</comment>
<evidence type="ECO:0000256" key="1">
    <source>
        <dbReference type="ARBA" id="ARBA00022679"/>
    </source>
</evidence>
<keyword evidence="10" id="KW-1185">Reference proteome</keyword>
<feature type="binding site" evidence="5 6">
    <location>
        <position position="188"/>
    </location>
    <ligand>
        <name>Zn(2+)</name>
        <dbReference type="ChEBI" id="CHEBI:29105"/>
    </ligand>
</feature>
<comment type="caution">
    <text evidence="9">The sequence shown here is derived from an EMBL/GenBank/DDBJ whole genome shotgun (WGS) entry which is preliminary data.</text>
</comment>
<dbReference type="EMBL" id="CYGY02000054">
    <property type="protein sequence ID" value="SIT47026.1"/>
    <property type="molecule type" value="Genomic_DNA"/>
</dbReference>
<comment type="subcellular location">
    <subcellularLocation>
        <location evidence="5">Cytoplasm</location>
    </subcellularLocation>
</comment>
<dbReference type="InterPro" id="IPR026587">
    <property type="entry name" value="Sirtuin_class_II"/>
</dbReference>
<evidence type="ECO:0000313" key="10">
    <source>
        <dbReference type="Proteomes" id="UP000195569"/>
    </source>
</evidence>
<dbReference type="GO" id="GO:0016787">
    <property type="term" value="F:hydrolase activity"/>
    <property type="evidence" value="ECO:0007669"/>
    <property type="project" value="UniProtKB-KW"/>
</dbReference>
<protein>
    <recommendedName>
        <fullName evidence="5">NAD-dependent protein deacetylase</fullName>
        <ecNumber evidence="5">2.3.1.286</ecNumber>
    </recommendedName>
    <alternativeName>
        <fullName evidence="5">Regulatory protein SIR2 homolog</fullName>
    </alternativeName>
</protein>
<comment type="catalytic activity">
    <reaction evidence="5">
        <text>N(6)-acetyl-L-lysyl-[protein] + NAD(+) + H2O = 2''-O-acetyl-ADP-D-ribose + nicotinamide + L-lysyl-[protein]</text>
        <dbReference type="Rhea" id="RHEA:43636"/>
        <dbReference type="Rhea" id="RHEA-COMP:9752"/>
        <dbReference type="Rhea" id="RHEA-COMP:10731"/>
        <dbReference type="ChEBI" id="CHEBI:15377"/>
        <dbReference type="ChEBI" id="CHEBI:17154"/>
        <dbReference type="ChEBI" id="CHEBI:29969"/>
        <dbReference type="ChEBI" id="CHEBI:57540"/>
        <dbReference type="ChEBI" id="CHEBI:61930"/>
        <dbReference type="ChEBI" id="CHEBI:83767"/>
        <dbReference type="EC" id="2.3.1.286"/>
    </reaction>
</comment>
<dbReference type="PANTHER" id="PTHR11085">
    <property type="entry name" value="NAD-DEPENDENT PROTEIN DEACYLASE SIRTUIN-5, MITOCHONDRIAL-RELATED"/>
    <property type="match status" value="1"/>
</dbReference>
<dbReference type="InterPro" id="IPR050134">
    <property type="entry name" value="NAD-dep_sirtuin_deacylases"/>
</dbReference>
<feature type="binding site" evidence="5 6">
    <location>
        <position position="239"/>
    </location>
    <ligand>
        <name>Zn(2+)</name>
        <dbReference type="ChEBI" id="CHEBI:29105"/>
    </ligand>
</feature>
<dbReference type="GO" id="GO:0070403">
    <property type="term" value="F:NAD+ binding"/>
    <property type="evidence" value="ECO:0007669"/>
    <property type="project" value="UniProtKB-UniRule"/>
</dbReference>
<evidence type="ECO:0000256" key="3">
    <source>
        <dbReference type="ARBA" id="ARBA00022833"/>
    </source>
</evidence>
<comment type="caution">
    <text evidence="5">Lacks conserved residue(s) required for the propagation of feature annotation.</text>
</comment>
<keyword evidence="2 5" id="KW-0479">Metal-binding</keyword>
<evidence type="ECO:0000256" key="7">
    <source>
        <dbReference type="SAM" id="MobiDB-lite"/>
    </source>
</evidence>
<evidence type="ECO:0000313" key="9">
    <source>
        <dbReference type="EMBL" id="SIT47026.1"/>
    </source>
</evidence>
<accession>A0A1N7SI54</accession>
<dbReference type="Gene3D" id="3.30.1600.10">
    <property type="entry name" value="SIR2/SIRT2 'Small Domain"/>
    <property type="match status" value="1"/>
</dbReference>
<evidence type="ECO:0000259" key="8">
    <source>
        <dbReference type="PROSITE" id="PS50305"/>
    </source>
</evidence>
<feature type="binding site" evidence="5 6">
    <location>
        <position position="236"/>
    </location>
    <ligand>
        <name>Zn(2+)</name>
        <dbReference type="ChEBI" id="CHEBI:29105"/>
    </ligand>
</feature>
<reference evidence="9" key="1">
    <citation type="submission" date="2016-12" db="EMBL/GenBank/DDBJ databases">
        <authorList>
            <person name="Moulin L."/>
        </authorList>
    </citation>
    <scope>NUCLEOTIDE SEQUENCE [LARGE SCALE GENOMIC DNA]</scope>
    <source>
        <strain evidence="9">STM 7183</strain>
    </source>
</reference>
<keyword evidence="9" id="KW-0378">Hydrolase</keyword>
<comment type="function">
    <text evidence="5">NAD-dependent protein deacetylase which modulates the activities of several enzymes which are inactive in their acetylated form.</text>
</comment>
<evidence type="ECO:0000256" key="4">
    <source>
        <dbReference type="ARBA" id="ARBA00023027"/>
    </source>
</evidence>
<dbReference type="Proteomes" id="UP000195569">
    <property type="component" value="Unassembled WGS sequence"/>
</dbReference>
<gene>
    <name evidence="5 9" type="primary">cobB</name>
    <name evidence="9" type="ORF">BN2476_540029</name>
</gene>
<dbReference type="GO" id="GO:0017136">
    <property type="term" value="F:histone deacetylase activity, NAD-dependent"/>
    <property type="evidence" value="ECO:0007669"/>
    <property type="project" value="TreeGrafter"/>
</dbReference>
<dbReference type="PANTHER" id="PTHR11085:SF10">
    <property type="entry name" value="NAD-DEPENDENT PROTEIN DEACYLASE SIRTUIN-5, MITOCHONDRIAL-RELATED"/>
    <property type="match status" value="1"/>
</dbReference>
<keyword evidence="3 5" id="KW-0862">Zinc</keyword>
<dbReference type="CDD" id="cd01409">
    <property type="entry name" value="SIRT4"/>
    <property type="match status" value="1"/>
</dbReference>
<sequence>MRRRPGTRPCLRPQTSCASRKSRVQSVEPATCPHQNTAPRLRLTDHDRLMKDLPLPLIEPQALAALQDFVELHPRLFVLTGAGISTDSGIPGYRDENGEWKRSPPITLQEFLGSVASRQRYWARSTIGWPVVAQALPNAAHRALARLEAARHVRSLVTQNVDGLHQRAGSSEVIELHGSIGAVACLDCGARHSRASIQQRLIDDNPALLDAIAEPAADGDAHLEWHDLGAFRVPACPDCGGLLKPAVVFFGENVPKPRVEAATHALEAADGVLVVGSSLMVYSGYRFCVWAQKMGKPIAAINLGRTRADPLLSLKVQAPCGDALAALAASLTVG</sequence>
<evidence type="ECO:0000256" key="5">
    <source>
        <dbReference type="HAMAP-Rule" id="MF_01967"/>
    </source>
</evidence>
<feature type="domain" description="Deacetylase sirtuin-type" evidence="8">
    <location>
        <begin position="56"/>
        <end position="334"/>
    </location>
</feature>
<evidence type="ECO:0000256" key="2">
    <source>
        <dbReference type="ARBA" id="ARBA00022723"/>
    </source>
</evidence>
<dbReference type="SUPFAM" id="SSF52467">
    <property type="entry name" value="DHS-like NAD/FAD-binding domain"/>
    <property type="match status" value="1"/>
</dbReference>
<keyword evidence="5" id="KW-0963">Cytoplasm</keyword>
<organism evidence="9 10">
    <name type="scientific">Paraburkholderia piptadeniae</name>
    <dbReference type="NCBI Taxonomy" id="1701573"/>
    <lineage>
        <taxon>Bacteria</taxon>
        <taxon>Pseudomonadati</taxon>
        <taxon>Pseudomonadota</taxon>
        <taxon>Betaproteobacteria</taxon>
        <taxon>Burkholderiales</taxon>
        <taxon>Burkholderiaceae</taxon>
        <taxon>Paraburkholderia</taxon>
    </lineage>
</organism>
<dbReference type="GO" id="GO:0005737">
    <property type="term" value="C:cytoplasm"/>
    <property type="evidence" value="ECO:0007669"/>
    <property type="project" value="UniProtKB-SubCell"/>
</dbReference>
<feature type="binding site" evidence="5">
    <location>
        <begin position="276"/>
        <end position="278"/>
    </location>
    <ligand>
        <name>NAD(+)</name>
        <dbReference type="ChEBI" id="CHEBI:57540"/>
    </ligand>
</feature>
<keyword evidence="4 5" id="KW-0520">NAD</keyword>
<feature type="binding site" evidence="5 6">
    <location>
        <position position="185"/>
    </location>
    <ligand>
        <name>Zn(2+)</name>
        <dbReference type="ChEBI" id="CHEBI:29105"/>
    </ligand>
</feature>
<dbReference type="HAMAP" id="MF_01967">
    <property type="entry name" value="Sirtuin_ClassII"/>
    <property type="match status" value="1"/>
</dbReference>
<dbReference type="GO" id="GO:0008270">
    <property type="term" value="F:zinc ion binding"/>
    <property type="evidence" value="ECO:0007669"/>
    <property type="project" value="UniProtKB-UniRule"/>
</dbReference>
<proteinExistence type="inferred from homology"/>
<dbReference type="InterPro" id="IPR026590">
    <property type="entry name" value="Ssirtuin_cat_dom"/>
</dbReference>
<dbReference type="AlphaFoldDB" id="A0A1N7SI54"/>
<evidence type="ECO:0000256" key="6">
    <source>
        <dbReference type="PROSITE-ProRule" id="PRU00236"/>
    </source>
</evidence>
<feature type="region of interest" description="Disordered" evidence="7">
    <location>
        <begin position="1"/>
        <end position="37"/>
    </location>
</feature>
<dbReference type="InterPro" id="IPR003000">
    <property type="entry name" value="Sirtuin"/>
</dbReference>
<feature type="binding site" evidence="5">
    <location>
        <begin position="302"/>
        <end position="304"/>
    </location>
    <ligand>
        <name>NAD(+)</name>
        <dbReference type="ChEBI" id="CHEBI:57540"/>
    </ligand>
</feature>
<dbReference type="NCBIfam" id="NF003738">
    <property type="entry name" value="PRK05333.1"/>
    <property type="match status" value="1"/>
</dbReference>
<comment type="similarity">
    <text evidence="5">Belongs to the sirtuin family. Class II subfamily.</text>
</comment>
<feature type="binding site" evidence="5">
    <location>
        <position position="320"/>
    </location>
    <ligand>
        <name>NAD(+)</name>
        <dbReference type="ChEBI" id="CHEBI:57540"/>
    </ligand>
</feature>
<dbReference type="EC" id="2.3.1.286" evidence="5"/>
<dbReference type="Pfam" id="PF02146">
    <property type="entry name" value="SIR2"/>
    <property type="match status" value="1"/>
</dbReference>
<feature type="active site" description="Proton acceptor" evidence="5 6">
    <location>
        <position position="177"/>
    </location>
</feature>
<name>A0A1N7SI54_9BURK</name>
<dbReference type="InterPro" id="IPR026591">
    <property type="entry name" value="Sirtuin_cat_small_dom_sf"/>
</dbReference>
<dbReference type="PROSITE" id="PS50305">
    <property type="entry name" value="SIRTUIN"/>
    <property type="match status" value="1"/>
</dbReference>